<feature type="binding site" evidence="17">
    <location>
        <position position="31"/>
    </location>
    <ligand>
        <name>8-oxo-dGTP</name>
        <dbReference type="ChEBI" id="CHEBI:77896"/>
    </ligand>
</feature>
<evidence type="ECO:0000256" key="5">
    <source>
        <dbReference type="ARBA" id="ARBA00022723"/>
    </source>
</evidence>
<dbReference type="NCBIfam" id="TIGR00586">
    <property type="entry name" value="mutt"/>
    <property type="match status" value="1"/>
</dbReference>
<dbReference type="GO" id="GO:0044716">
    <property type="term" value="F:8-oxo-GDP phosphatase activity"/>
    <property type="evidence" value="ECO:0007669"/>
    <property type="project" value="TreeGrafter"/>
</dbReference>
<evidence type="ECO:0000256" key="17">
    <source>
        <dbReference type="PIRSR" id="PIRSR603561-1"/>
    </source>
</evidence>
<dbReference type="SUPFAM" id="SSF51391">
    <property type="entry name" value="Thiamin phosphate synthase"/>
    <property type="match status" value="1"/>
</dbReference>
<dbReference type="InterPro" id="IPR020084">
    <property type="entry name" value="NUDIX_hydrolase_CS"/>
</dbReference>
<feature type="binding site" evidence="17">
    <location>
        <position position="26"/>
    </location>
    <ligand>
        <name>8-oxo-dGTP</name>
        <dbReference type="ChEBI" id="CHEBI:77896"/>
    </ligand>
</feature>
<dbReference type="GO" id="GO:0035539">
    <property type="term" value="F:8-oxo-7,8-dihydrodeoxyguanosine triphosphate pyrophosphatase activity"/>
    <property type="evidence" value="ECO:0007669"/>
    <property type="project" value="UniProtKB-EC"/>
</dbReference>
<dbReference type="InterPro" id="IPR015797">
    <property type="entry name" value="NUDIX_hydrolase-like_dom_sf"/>
</dbReference>
<dbReference type="GO" id="GO:0006281">
    <property type="term" value="P:DNA repair"/>
    <property type="evidence" value="ECO:0007669"/>
    <property type="project" value="UniProtKB-KW"/>
</dbReference>
<dbReference type="Pfam" id="PF02581">
    <property type="entry name" value="TMP-TENI"/>
    <property type="match status" value="1"/>
</dbReference>
<keyword evidence="9" id="KW-0234">DNA repair</keyword>
<evidence type="ECO:0000256" key="8">
    <source>
        <dbReference type="ARBA" id="ARBA00022842"/>
    </source>
</evidence>
<dbReference type="AlphaFoldDB" id="A0A2A5AZB6"/>
<evidence type="ECO:0000256" key="12">
    <source>
        <dbReference type="ARBA" id="ARBA00038905"/>
    </source>
</evidence>
<evidence type="ECO:0000256" key="15">
    <source>
        <dbReference type="ARBA" id="ARBA00041979"/>
    </source>
</evidence>
<evidence type="ECO:0000256" key="3">
    <source>
        <dbReference type="ARBA" id="ARBA00022457"/>
    </source>
</evidence>
<dbReference type="GO" id="GO:0046872">
    <property type="term" value="F:metal ion binding"/>
    <property type="evidence" value="ECO:0007669"/>
    <property type="project" value="UniProtKB-KW"/>
</dbReference>
<dbReference type="GO" id="GO:0009228">
    <property type="term" value="P:thiamine biosynthetic process"/>
    <property type="evidence" value="ECO:0007669"/>
    <property type="project" value="UniProtKB-KW"/>
</dbReference>
<keyword evidence="8 18" id="KW-0460">Magnesium</keyword>
<dbReference type="PANTHER" id="PTHR47707">
    <property type="entry name" value="8-OXO-DGTP DIPHOSPHATASE"/>
    <property type="match status" value="1"/>
</dbReference>
<proteinExistence type="inferred from homology"/>
<accession>A0A2A5AZB6</accession>
<dbReference type="InterPro" id="IPR003561">
    <property type="entry name" value="Mutator_MutT"/>
</dbReference>
<dbReference type="InterPro" id="IPR029119">
    <property type="entry name" value="MutY_C"/>
</dbReference>
<dbReference type="InterPro" id="IPR036206">
    <property type="entry name" value="ThiamineP_synth_sf"/>
</dbReference>
<evidence type="ECO:0000256" key="18">
    <source>
        <dbReference type="PIRSR" id="PIRSR603561-2"/>
    </source>
</evidence>
<dbReference type="EMBL" id="NVVJ01000026">
    <property type="protein sequence ID" value="PCJ24441.1"/>
    <property type="molecule type" value="Genomic_DNA"/>
</dbReference>
<evidence type="ECO:0000256" key="9">
    <source>
        <dbReference type="ARBA" id="ARBA00023204"/>
    </source>
</evidence>
<dbReference type="FunFam" id="3.90.79.10:FF:000014">
    <property type="entry name" value="8-oxo-dGTP diphosphatase MutT"/>
    <property type="match status" value="1"/>
</dbReference>
<organism evidence="20 21">
    <name type="scientific">SAR86 cluster bacterium</name>
    <dbReference type="NCBI Taxonomy" id="2030880"/>
    <lineage>
        <taxon>Bacteria</taxon>
        <taxon>Pseudomonadati</taxon>
        <taxon>Pseudomonadota</taxon>
        <taxon>Gammaproteobacteria</taxon>
        <taxon>SAR86 cluster</taxon>
    </lineage>
</organism>
<dbReference type="InterPro" id="IPR022998">
    <property type="entry name" value="ThiamineP_synth_TenI"/>
</dbReference>
<evidence type="ECO:0000256" key="1">
    <source>
        <dbReference type="ARBA" id="ARBA00001946"/>
    </source>
</evidence>
<dbReference type="Gene3D" id="3.20.20.70">
    <property type="entry name" value="Aldolase class I"/>
    <property type="match status" value="1"/>
</dbReference>
<dbReference type="CDD" id="cd03425">
    <property type="entry name" value="NUDIX_MutT_NudA_like"/>
    <property type="match status" value="1"/>
</dbReference>
<keyword evidence="3" id="KW-0515">Mutator protein</keyword>
<dbReference type="PANTHER" id="PTHR47707:SF1">
    <property type="entry name" value="NUDIX HYDROLASE FAMILY PROTEIN"/>
    <property type="match status" value="1"/>
</dbReference>
<evidence type="ECO:0000256" key="11">
    <source>
        <dbReference type="ARBA" id="ARBA00036904"/>
    </source>
</evidence>
<dbReference type="InterPro" id="IPR000086">
    <property type="entry name" value="NUDIX_hydrolase_dom"/>
</dbReference>
<evidence type="ECO:0000313" key="20">
    <source>
        <dbReference type="EMBL" id="PCJ24441.1"/>
    </source>
</evidence>
<comment type="cofactor">
    <cofactor evidence="1 18">
        <name>Mg(2+)</name>
        <dbReference type="ChEBI" id="CHEBI:18420"/>
    </cofactor>
</comment>
<evidence type="ECO:0000256" key="2">
    <source>
        <dbReference type="ARBA" id="ARBA00005582"/>
    </source>
</evidence>
<evidence type="ECO:0000259" key="19">
    <source>
        <dbReference type="PROSITE" id="PS51462"/>
    </source>
</evidence>
<dbReference type="InterPro" id="IPR047127">
    <property type="entry name" value="MutT-like"/>
</dbReference>
<keyword evidence="5 18" id="KW-0479">Metal-binding</keyword>
<dbReference type="PROSITE" id="PS00893">
    <property type="entry name" value="NUDIX_BOX"/>
    <property type="match status" value="1"/>
</dbReference>
<dbReference type="CDD" id="cd00564">
    <property type="entry name" value="TMP_TenI"/>
    <property type="match status" value="1"/>
</dbReference>
<sequence length="314" mass="34482">MTQSCAIHVAVGVIKNSTNDVLVSLRPVAAHQGGLWEFPGGKLEAGEDVKTALCRELYEELGIKVLKCFPLKKIKHHYADKSVLLDVWQVTEFQGIPTGREGQPVEWRSIFSLRAVDFPEANAAIIRTLSLPSRIAITPAAENLTDLIKITDRLLNQDLPIIQFRQKGLDTPTYKQWFELTQAKCAKAGKKLMANQDVDDDLLIEPHDCHATSKLLMNLQSRPVGSQQLFSASCHNLEELRKAEALEADFVFLSPVNSTKSYTVEQTLGWQSFKDLAAKVSMPVYALGGVGSGEVDMALAHGGHGIAGISAFYP</sequence>
<reference evidence="21" key="1">
    <citation type="submission" date="2017-08" db="EMBL/GenBank/DDBJ databases">
        <title>A dynamic microbial community with high functional redundancy inhabits the cold, oxic subseafloor aquifer.</title>
        <authorList>
            <person name="Tully B.J."/>
            <person name="Wheat C.G."/>
            <person name="Glazer B.T."/>
            <person name="Huber J.A."/>
        </authorList>
    </citation>
    <scope>NUCLEOTIDE SEQUENCE [LARGE SCALE GENOMIC DNA]</scope>
</reference>
<name>A0A2A5AZB6_9GAMM</name>
<dbReference type="Pfam" id="PF14815">
    <property type="entry name" value="NUDIX_4"/>
    <property type="match status" value="1"/>
</dbReference>
<feature type="binding site" evidence="18">
    <location>
        <position position="40"/>
    </location>
    <ligand>
        <name>Mg(2+)</name>
        <dbReference type="ChEBI" id="CHEBI:18420"/>
    </ligand>
</feature>
<gene>
    <name evidence="20" type="ORF">COA96_09335</name>
</gene>
<dbReference type="PROSITE" id="PS51462">
    <property type="entry name" value="NUDIX"/>
    <property type="match status" value="1"/>
</dbReference>
<feature type="binding site" evidence="18">
    <location>
        <position position="60"/>
    </location>
    <ligand>
        <name>Mg(2+)</name>
        <dbReference type="ChEBI" id="CHEBI:18420"/>
    </ligand>
</feature>
<dbReference type="NCBIfam" id="NF006530">
    <property type="entry name" value="PRK08999.1"/>
    <property type="match status" value="1"/>
</dbReference>
<dbReference type="EC" id="3.6.1.55" evidence="12"/>
<dbReference type="InterPro" id="IPR020476">
    <property type="entry name" value="Nudix_hydrolase"/>
</dbReference>
<comment type="catalytic activity">
    <reaction evidence="11">
        <text>8-oxo-GTP + H2O = 8-oxo-GMP + diphosphate + H(+)</text>
        <dbReference type="Rhea" id="RHEA:67616"/>
        <dbReference type="ChEBI" id="CHEBI:15377"/>
        <dbReference type="ChEBI" id="CHEBI:15378"/>
        <dbReference type="ChEBI" id="CHEBI:33019"/>
        <dbReference type="ChEBI" id="CHEBI:143553"/>
        <dbReference type="ChEBI" id="CHEBI:145694"/>
    </reaction>
</comment>
<evidence type="ECO:0000256" key="10">
    <source>
        <dbReference type="ARBA" id="ARBA00035861"/>
    </source>
</evidence>
<evidence type="ECO:0000256" key="16">
    <source>
        <dbReference type="ARBA" id="ARBA00042798"/>
    </source>
</evidence>
<comment type="catalytic activity">
    <reaction evidence="10">
        <text>8-oxo-dGTP + H2O = 8-oxo-dGMP + diphosphate + H(+)</text>
        <dbReference type="Rhea" id="RHEA:31575"/>
        <dbReference type="ChEBI" id="CHEBI:15377"/>
        <dbReference type="ChEBI" id="CHEBI:15378"/>
        <dbReference type="ChEBI" id="CHEBI:33019"/>
        <dbReference type="ChEBI" id="CHEBI:63224"/>
        <dbReference type="ChEBI" id="CHEBI:77896"/>
        <dbReference type="EC" id="3.6.1.55"/>
    </reaction>
</comment>
<dbReference type="Gene3D" id="3.90.79.10">
    <property type="entry name" value="Nucleoside Triphosphate Pyrophosphohydrolase"/>
    <property type="match status" value="1"/>
</dbReference>
<dbReference type="PRINTS" id="PR00502">
    <property type="entry name" value="NUDIXFAMILY"/>
</dbReference>
<evidence type="ECO:0000256" key="7">
    <source>
        <dbReference type="ARBA" id="ARBA00022801"/>
    </source>
</evidence>
<feature type="binding site" evidence="17">
    <location>
        <position position="122"/>
    </location>
    <ligand>
        <name>8-oxo-dGTP</name>
        <dbReference type="ChEBI" id="CHEBI:77896"/>
    </ligand>
</feature>
<keyword evidence="7" id="KW-0378">Hydrolase</keyword>
<feature type="binding site" evidence="17">
    <location>
        <begin position="37"/>
        <end position="40"/>
    </location>
    <ligand>
        <name>8-oxo-dGTP</name>
        <dbReference type="ChEBI" id="CHEBI:77896"/>
    </ligand>
</feature>
<dbReference type="InterPro" id="IPR013785">
    <property type="entry name" value="Aldolase_TIM"/>
</dbReference>
<comment type="caution">
    <text evidence="20">The sequence shown here is derived from an EMBL/GenBank/DDBJ whole genome shotgun (WGS) entry which is preliminary data.</text>
</comment>
<protein>
    <recommendedName>
        <fullName evidence="13">8-oxo-dGTP diphosphatase</fullName>
        <ecNumber evidence="12">3.6.1.55</ecNumber>
    </recommendedName>
    <alternativeName>
        <fullName evidence="16">7,8-dihydro-8-oxoguanine-triphosphatase</fullName>
    </alternativeName>
    <alternativeName>
        <fullName evidence="15">Mutator protein MutT</fullName>
    </alternativeName>
    <alternativeName>
        <fullName evidence="14">dGTP pyrophosphohydrolase</fullName>
    </alternativeName>
</protein>
<evidence type="ECO:0000256" key="4">
    <source>
        <dbReference type="ARBA" id="ARBA00022705"/>
    </source>
</evidence>
<dbReference type="Proteomes" id="UP000218327">
    <property type="component" value="Unassembled WGS sequence"/>
</dbReference>
<evidence type="ECO:0000256" key="14">
    <source>
        <dbReference type="ARBA" id="ARBA00041592"/>
    </source>
</evidence>
<dbReference type="SUPFAM" id="SSF55811">
    <property type="entry name" value="Nudix"/>
    <property type="match status" value="1"/>
</dbReference>
<comment type="similarity">
    <text evidence="2">Belongs to the Nudix hydrolase family.</text>
</comment>
<feature type="domain" description="Nudix hydrolase" evidence="19">
    <location>
        <begin position="6"/>
        <end position="135"/>
    </location>
</feature>
<dbReference type="GO" id="GO:0008413">
    <property type="term" value="F:8-oxo-7,8-dihydroguanosine triphosphate pyrophosphatase activity"/>
    <property type="evidence" value="ECO:0007669"/>
    <property type="project" value="InterPro"/>
</dbReference>
<keyword evidence="4" id="KW-0235">DNA replication</keyword>
<evidence type="ECO:0000256" key="13">
    <source>
        <dbReference type="ARBA" id="ARBA00040794"/>
    </source>
</evidence>
<dbReference type="GO" id="GO:0044715">
    <property type="term" value="F:8-oxo-dGDP phosphatase activity"/>
    <property type="evidence" value="ECO:0007669"/>
    <property type="project" value="TreeGrafter"/>
</dbReference>
<dbReference type="GO" id="GO:0006260">
    <property type="term" value="P:DNA replication"/>
    <property type="evidence" value="ECO:0007669"/>
    <property type="project" value="UniProtKB-KW"/>
</dbReference>
<evidence type="ECO:0000313" key="21">
    <source>
        <dbReference type="Proteomes" id="UP000218327"/>
    </source>
</evidence>
<keyword evidence="6" id="KW-0227">DNA damage</keyword>
<evidence type="ECO:0000256" key="6">
    <source>
        <dbReference type="ARBA" id="ARBA00022763"/>
    </source>
</evidence>